<feature type="domain" description="FLYWCH-type" evidence="5">
    <location>
        <begin position="422"/>
        <end position="474"/>
    </location>
</feature>
<dbReference type="Proteomes" id="UP001562425">
    <property type="component" value="Unassembled WGS sequence"/>
</dbReference>
<feature type="region of interest" description="Disordered" evidence="4">
    <location>
        <begin position="252"/>
        <end position="271"/>
    </location>
</feature>
<feature type="domain" description="FLYWCH-type" evidence="5">
    <location>
        <begin position="210"/>
        <end position="262"/>
    </location>
</feature>
<evidence type="ECO:0000313" key="7">
    <source>
        <dbReference type="Proteomes" id="UP001562425"/>
    </source>
</evidence>
<dbReference type="Gene3D" id="2.20.25.240">
    <property type="match status" value="4"/>
</dbReference>
<dbReference type="GO" id="GO:0008270">
    <property type="term" value="F:zinc ion binding"/>
    <property type="evidence" value="ECO:0007669"/>
    <property type="project" value="UniProtKB-KW"/>
</dbReference>
<evidence type="ECO:0000256" key="3">
    <source>
        <dbReference type="ARBA" id="ARBA00022833"/>
    </source>
</evidence>
<accession>A0ABD1DQY2</accession>
<evidence type="ECO:0000259" key="5">
    <source>
        <dbReference type="Pfam" id="PF04500"/>
    </source>
</evidence>
<proteinExistence type="predicted"/>
<feature type="compositionally biased region" description="Basic and acidic residues" evidence="4">
    <location>
        <begin position="95"/>
        <end position="106"/>
    </location>
</feature>
<dbReference type="EMBL" id="JBEHCU010003788">
    <property type="protein sequence ID" value="KAL1401972.1"/>
    <property type="molecule type" value="Genomic_DNA"/>
</dbReference>
<feature type="domain" description="FLYWCH-type" evidence="5">
    <location>
        <begin position="301"/>
        <end position="356"/>
    </location>
</feature>
<gene>
    <name evidence="6" type="ORF">pipiens_001905</name>
</gene>
<name>A0ABD1DQY2_CULPP</name>
<dbReference type="AlphaFoldDB" id="A0ABD1DQY2"/>
<organism evidence="6 7">
    <name type="scientific">Culex pipiens pipiens</name>
    <name type="common">Northern house mosquito</name>
    <dbReference type="NCBI Taxonomy" id="38569"/>
    <lineage>
        <taxon>Eukaryota</taxon>
        <taxon>Metazoa</taxon>
        <taxon>Ecdysozoa</taxon>
        <taxon>Arthropoda</taxon>
        <taxon>Hexapoda</taxon>
        <taxon>Insecta</taxon>
        <taxon>Pterygota</taxon>
        <taxon>Neoptera</taxon>
        <taxon>Endopterygota</taxon>
        <taxon>Diptera</taxon>
        <taxon>Nematocera</taxon>
        <taxon>Culicoidea</taxon>
        <taxon>Culicidae</taxon>
        <taxon>Culicinae</taxon>
        <taxon>Culicini</taxon>
        <taxon>Culex</taxon>
        <taxon>Culex</taxon>
    </lineage>
</organism>
<keyword evidence="7" id="KW-1185">Reference proteome</keyword>
<keyword evidence="1" id="KW-0479">Metal-binding</keyword>
<feature type="compositionally biased region" description="Basic and acidic residues" evidence="4">
    <location>
        <begin position="173"/>
        <end position="190"/>
    </location>
</feature>
<protein>
    <recommendedName>
        <fullName evidence="5">FLYWCH-type domain-containing protein</fullName>
    </recommendedName>
</protein>
<evidence type="ECO:0000256" key="1">
    <source>
        <dbReference type="ARBA" id="ARBA00022723"/>
    </source>
</evidence>
<feature type="compositionally biased region" description="Acidic residues" evidence="4">
    <location>
        <begin position="603"/>
        <end position="638"/>
    </location>
</feature>
<dbReference type="Pfam" id="PF04500">
    <property type="entry name" value="FLYWCH"/>
    <property type="match status" value="3"/>
</dbReference>
<comment type="caution">
    <text evidence="6">The sequence shown here is derived from an EMBL/GenBank/DDBJ whole genome shotgun (WGS) entry which is preliminary data.</text>
</comment>
<evidence type="ECO:0000256" key="4">
    <source>
        <dbReference type="SAM" id="MobiDB-lite"/>
    </source>
</evidence>
<dbReference type="InterPro" id="IPR007588">
    <property type="entry name" value="Znf_FLYWCH"/>
</dbReference>
<feature type="compositionally biased region" description="Acidic residues" evidence="4">
    <location>
        <begin position="150"/>
        <end position="172"/>
    </location>
</feature>
<evidence type="ECO:0000256" key="2">
    <source>
        <dbReference type="ARBA" id="ARBA00022771"/>
    </source>
</evidence>
<feature type="region of interest" description="Disordered" evidence="4">
    <location>
        <begin position="82"/>
        <end position="198"/>
    </location>
</feature>
<sequence>MAASTSWYPSAVGDFGGEVDSSEPELLQSQGGRMQVVSASQRFCRLCLSKEQQLKPIFPPDGTPDESLLQRILSCLTITPGGDQVLPVQGAMPGERLDHPGTERKPSKGMFYDEEGSNGLGVSIPQNGNGGGDVVELSDDSDVEQGGPNWEEEGQGDPIDSDEFDIREEESGDTARDAEEFNDADSDKGEVGSLLKPLPRMRARRDNVQDFYHGGFRYTCATSRANGKIHWRCMYKSKLKCRAAILVASNGSVSRGPNRHNHKPEAKTNQKTSEGVILDTHTGRKVHYRLITSERSGVHPVQVVCNGYKYRYARTTQKKTTYWRCMKHNGKENCKAVVSFRLDFSSCSSNGNSHNHPAQYDMQQLQDEEEEEVAEPEVMPTFGILKPGKKLAHAIRSNGSSSSGDGFGKTQISLKGSGRWNVMIHKGYEFGFPRADKKNNKWACYKKSLFNCPANVTTNETGRVIKESDWAHNHRPSDDYAKTDIIEGQMQDVRNEGQPVYYKLIPGKRGQRFVLYKGYRYSSDRLISDGRIAWKCTKCKVFVMIGGRFATFEEQGDEHEHPVLEEDDESMPYDASLVDALMAVEGGEDEDGSQDVVVKEEQSLVDEDSQEADGDGDGEDDEEEEEDDELIIPEVMVE</sequence>
<feature type="region of interest" description="Disordered" evidence="4">
    <location>
        <begin position="1"/>
        <end position="24"/>
    </location>
</feature>
<reference evidence="6 7" key="1">
    <citation type="submission" date="2024-05" db="EMBL/GenBank/DDBJ databases">
        <title>Culex pipiens pipiens assembly and annotation.</title>
        <authorList>
            <person name="Alout H."/>
            <person name="Durand T."/>
        </authorList>
    </citation>
    <scope>NUCLEOTIDE SEQUENCE [LARGE SCALE GENOMIC DNA]</scope>
    <source>
        <strain evidence="6">HA-2024</strain>
        <tissue evidence="6">Whole body</tissue>
    </source>
</reference>
<keyword evidence="3" id="KW-0862">Zinc</keyword>
<evidence type="ECO:0000313" key="6">
    <source>
        <dbReference type="EMBL" id="KAL1401972.1"/>
    </source>
</evidence>
<feature type="region of interest" description="Disordered" evidence="4">
    <location>
        <begin position="584"/>
        <end position="638"/>
    </location>
</feature>
<keyword evidence="2" id="KW-0863">Zinc-finger</keyword>